<dbReference type="Proteomes" id="UP001501035">
    <property type="component" value="Unassembled WGS sequence"/>
</dbReference>
<organism evidence="3 4">
    <name type="scientific">Gordonia defluvii</name>
    <dbReference type="NCBI Taxonomy" id="283718"/>
    <lineage>
        <taxon>Bacteria</taxon>
        <taxon>Bacillati</taxon>
        <taxon>Actinomycetota</taxon>
        <taxon>Actinomycetes</taxon>
        <taxon>Mycobacteriales</taxon>
        <taxon>Gordoniaceae</taxon>
        <taxon>Gordonia</taxon>
    </lineage>
</organism>
<keyword evidence="4" id="KW-1185">Reference proteome</keyword>
<gene>
    <name evidence="3" type="ORF">GCM10010528_22680</name>
</gene>
<evidence type="ECO:0000313" key="3">
    <source>
        <dbReference type="EMBL" id="GAA3042269.1"/>
    </source>
</evidence>
<accession>A0ABP6LGJ9</accession>
<evidence type="ECO:0000256" key="2">
    <source>
        <dbReference type="SAM" id="SignalP"/>
    </source>
</evidence>
<keyword evidence="2" id="KW-0732">Signal</keyword>
<dbReference type="PROSITE" id="PS51257">
    <property type="entry name" value="PROKAR_LIPOPROTEIN"/>
    <property type="match status" value="1"/>
</dbReference>
<evidence type="ECO:0000256" key="1">
    <source>
        <dbReference type="SAM" id="MobiDB-lite"/>
    </source>
</evidence>
<evidence type="ECO:0000313" key="4">
    <source>
        <dbReference type="Proteomes" id="UP001501035"/>
    </source>
</evidence>
<comment type="caution">
    <text evidence="3">The sequence shown here is derived from an EMBL/GenBank/DDBJ whole genome shotgun (WGS) entry which is preliminary data.</text>
</comment>
<sequence length="215" mass="23003">MKSIRILTLAMILPLVALGLSACDRVVFGDPEADPNARVTVTTTVSPDTPTTTGETPTPTTPPRTTAIPPDGPAAYHAVDPSRFLLAPPTPVATYAFSVPSGNIACFAGSEFICEIHDGPNQSAAQSRCGFYGDNAEEHVRIAGWFKYDRAPCSTILQGVWRDPGPALNYGESVRLSVPGAEFNCYSSIEALYCTGPQNYGFKLSRTEFIRSPLS</sequence>
<feature type="region of interest" description="Disordered" evidence="1">
    <location>
        <begin position="42"/>
        <end position="65"/>
    </location>
</feature>
<feature type="signal peptide" evidence="2">
    <location>
        <begin position="1"/>
        <end position="22"/>
    </location>
</feature>
<proteinExistence type="predicted"/>
<protein>
    <submittedName>
        <fullName evidence="3">Uncharacterized protein</fullName>
    </submittedName>
</protein>
<feature type="chain" id="PRO_5046140674" evidence="2">
    <location>
        <begin position="23"/>
        <end position="215"/>
    </location>
</feature>
<dbReference type="EMBL" id="BAAAVS010000040">
    <property type="protein sequence ID" value="GAA3042269.1"/>
    <property type="molecule type" value="Genomic_DNA"/>
</dbReference>
<dbReference type="RefSeq" id="WP_290706478.1">
    <property type="nucleotide sequence ID" value="NZ_BAAAVS010000040.1"/>
</dbReference>
<reference evidence="4" key="1">
    <citation type="journal article" date="2019" name="Int. J. Syst. Evol. Microbiol.">
        <title>The Global Catalogue of Microorganisms (GCM) 10K type strain sequencing project: providing services to taxonomists for standard genome sequencing and annotation.</title>
        <authorList>
            <consortium name="The Broad Institute Genomics Platform"/>
            <consortium name="The Broad Institute Genome Sequencing Center for Infectious Disease"/>
            <person name="Wu L."/>
            <person name="Ma J."/>
        </authorList>
    </citation>
    <scope>NUCLEOTIDE SEQUENCE [LARGE SCALE GENOMIC DNA]</scope>
    <source>
        <strain evidence="4">JCM 14234</strain>
    </source>
</reference>
<name>A0ABP6LGJ9_9ACTN</name>